<comment type="subcellular location">
    <subcellularLocation>
        <location evidence="1">Cell membrane</location>
        <topology evidence="1">Multi-pass membrane protein</topology>
    </subcellularLocation>
</comment>
<dbReference type="PRINTS" id="PR01035">
    <property type="entry name" value="TCRTETA"/>
</dbReference>
<reference evidence="10 11" key="1">
    <citation type="submission" date="2018-10" db="EMBL/GenBank/DDBJ databases">
        <title>Phylogenomics of Brevibacillus.</title>
        <authorList>
            <person name="Dunlap C."/>
        </authorList>
    </citation>
    <scope>NUCLEOTIDE SEQUENCE [LARGE SCALE GENOMIC DNA]</scope>
    <source>
        <strain evidence="10 11">NRRL NRS 1219</strain>
    </source>
</reference>
<comment type="caution">
    <text evidence="10">The sequence shown here is derived from an EMBL/GenBank/DDBJ whole genome shotgun (WGS) entry which is preliminary data.</text>
</comment>
<evidence type="ECO:0000256" key="6">
    <source>
        <dbReference type="ARBA" id="ARBA00023136"/>
    </source>
</evidence>
<dbReference type="Pfam" id="PF07690">
    <property type="entry name" value="MFS_1"/>
    <property type="match status" value="2"/>
</dbReference>
<evidence type="ECO:0000256" key="2">
    <source>
        <dbReference type="ARBA" id="ARBA00022448"/>
    </source>
</evidence>
<dbReference type="InterPro" id="IPR036259">
    <property type="entry name" value="MFS_trans_sf"/>
</dbReference>
<dbReference type="PANTHER" id="PTHR43124">
    <property type="entry name" value="PURINE EFFLUX PUMP PBUE"/>
    <property type="match status" value="1"/>
</dbReference>
<dbReference type="EMBL" id="BJOD01000036">
    <property type="protein sequence ID" value="GED27196.1"/>
    <property type="molecule type" value="Genomic_DNA"/>
</dbReference>
<feature type="transmembrane region" description="Helical" evidence="7">
    <location>
        <begin position="72"/>
        <end position="99"/>
    </location>
</feature>
<name>A0A3M8A3H4_9BACL</name>
<dbReference type="RefSeq" id="WP_122953532.1">
    <property type="nucleotide sequence ID" value="NZ_BJOD01000036.1"/>
</dbReference>
<feature type="transmembrane region" description="Helical" evidence="7">
    <location>
        <begin position="40"/>
        <end position="60"/>
    </location>
</feature>
<dbReference type="PANTHER" id="PTHR43124:SF3">
    <property type="entry name" value="CHLORAMPHENICOL EFFLUX PUMP RV0191"/>
    <property type="match status" value="1"/>
</dbReference>
<evidence type="ECO:0000256" key="7">
    <source>
        <dbReference type="SAM" id="Phobius"/>
    </source>
</evidence>
<proteinExistence type="predicted"/>
<feature type="transmembrane region" description="Helical" evidence="7">
    <location>
        <begin position="273"/>
        <end position="291"/>
    </location>
</feature>
<feature type="transmembrane region" description="Helical" evidence="7">
    <location>
        <begin position="160"/>
        <end position="180"/>
    </location>
</feature>
<dbReference type="PROSITE" id="PS50850">
    <property type="entry name" value="MFS"/>
    <property type="match status" value="1"/>
</dbReference>
<evidence type="ECO:0000313" key="11">
    <source>
        <dbReference type="Proteomes" id="UP000276178"/>
    </source>
</evidence>
<feature type="domain" description="Major facilitator superfamily (MFS) profile" evidence="8">
    <location>
        <begin position="6"/>
        <end position="383"/>
    </location>
</feature>
<keyword evidence="5 7" id="KW-1133">Transmembrane helix</keyword>
<dbReference type="Gene3D" id="1.20.1720.10">
    <property type="entry name" value="Multidrug resistance protein D"/>
    <property type="match status" value="1"/>
</dbReference>
<dbReference type="InterPro" id="IPR011701">
    <property type="entry name" value="MFS"/>
</dbReference>
<evidence type="ECO:0000259" key="8">
    <source>
        <dbReference type="PROSITE" id="PS50850"/>
    </source>
</evidence>
<keyword evidence="3" id="KW-1003">Cell membrane</keyword>
<keyword evidence="4 7" id="KW-0812">Transmembrane</keyword>
<accession>A0A3M8A3H4</accession>
<feature type="transmembrane region" description="Helical" evidence="7">
    <location>
        <begin position="243"/>
        <end position="261"/>
    </location>
</feature>
<organism evidence="10 11">
    <name type="scientific">Brevibacillus agri</name>
    <dbReference type="NCBI Taxonomy" id="51101"/>
    <lineage>
        <taxon>Bacteria</taxon>
        <taxon>Bacillati</taxon>
        <taxon>Bacillota</taxon>
        <taxon>Bacilli</taxon>
        <taxon>Bacillales</taxon>
        <taxon>Paenibacillaceae</taxon>
        <taxon>Brevibacillus</taxon>
    </lineage>
</organism>
<dbReference type="SUPFAM" id="SSF103473">
    <property type="entry name" value="MFS general substrate transporter"/>
    <property type="match status" value="1"/>
</dbReference>
<feature type="transmembrane region" description="Helical" evidence="7">
    <location>
        <begin position="136"/>
        <end position="154"/>
    </location>
</feature>
<sequence length="391" mass="41454">MDAKKVLVLLGVTILLGTFAQNLFMPILPAMQKAFATSEYWINLTISLFTVMLAVMQIVYGPLVDRFGRKKVLIPALVLYALASVGCYLADSIASLLVFRAIQGAGFAAIPIVAATMIGDLFAGNGRANAMGTYQMMLAVGPAIGPLLGGWIGGVGGHSAVFAFLALTAVLLLIGNGLLLPETKNSQTAARSFHLRAYCDIFRQPTGAAVILLGFAQMFTYYCFLLFIPVELTHRYHLSSERIGLLFLLTSVVFMISSKLAARVQKRWGSRKALVWTAGMHAVATFLFMAAADASLVLLVVTSALFALALGIGMPVHTTLLSEVFEQERATAIGVYNLIRYMGMAAGPVAGAAMYGAGGTWLEFGAAGLLLLLAVLFAAKNAGGLRLGKSA</sequence>
<evidence type="ECO:0000313" key="10">
    <source>
        <dbReference type="EMBL" id="RNB45247.1"/>
    </source>
</evidence>
<evidence type="ECO:0000256" key="5">
    <source>
        <dbReference type="ARBA" id="ARBA00022989"/>
    </source>
</evidence>
<dbReference type="InterPro" id="IPR020846">
    <property type="entry name" value="MFS_dom"/>
</dbReference>
<evidence type="ECO:0000256" key="4">
    <source>
        <dbReference type="ARBA" id="ARBA00022692"/>
    </source>
</evidence>
<dbReference type="GO" id="GO:0005886">
    <property type="term" value="C:plasma membrane"/>
    <property type="evidence" value="ECO:0007669"/>
    <property type="project" value="UniProtKB-SubCell"/>
</dbReference>
<feature type="transmembrane region" description="Helical" evidence="7">
    <location>
        <begin position="201"/>
        <end position="228"/>
    </location>
</feature>
<feature type="transmembrane region" description="Helical" evidence="7">
    <location>
        <begin position="105"/>
        <end position="124"/>
    </location>
</feature>
<evidence type="ECO:0000256" key="3">
    <source>
        <dbReference type="ARBA" id="ARBA00022475"/>
    </source>
</evidence>
<dbReference type="Proteomes" id="UP000317180">
    <property type="component" value="Unassembled WGS sequence"/>
</dbReference>
<gene>
    <name evidence="9" type="ORF">BAG01nite_32980</name>
    <name evidence="10" type="ORF">EB820_25815</name>
</gene>
<reference evidence="9 12" key="2">
    <citation type="submission" date="2019-06" db="EMBL/GenBank/DDBJ databases">
        <title>Whole genome shotgun sequence of Brevibacillus agri NBRC 15538.</title>
        <authorList>
            <person name="Hosoyama A."/>
            <person name="Uohara A."/>
            <person name="Ohji S."/>
            <person name="Ichikawa N."/>
        </authorList>
    </citation>
    <scope>NUCLEOTIDE SEQUENCE [LARGE SCALE GENOMIC DNA]</scope>
    <source>
        <strain evidence="9 12">NBRC 15538</strain>
    </source>
</reference>
<dbReference type="GO" id="GO:0022857">
    <property type="term" value="F:transmembrane transporter activity"/>
    <property type="evidence" value="ECO:0007669"/>
    <property type="project" value="InterPro"/>
</dbReference>
<feature type="transmembrane region" description="Helical" evidence="7">
    <location>
        <begin position="338"/>
        <end position="355"/>
    </location>
</feature>
<keyword evidence="6 7" id="KW-0472">Membrane</keyword>
<evidence type="ECO:0000313" key="9">
    <source>
        <dbReference type="EMBL" id="GED27196.1"/>
    </source>
</evidence>
<dbReference type="GeneID" id="82811426"/>
<evidence type="ECO:0000256" key="1">
    <source>
        <dbReference type="ARBA" id="ARBA00004651"/>
    </source>
</evidence>
<dbReference type="CDD" id="cd17474">
    <property type="entry name" value="MFS_YfmO_like"/>
    <property type="match status" value="1"/>
</dbReference>
<evidence type="ECO:0000313" key="12">
    <source>
        <dbReference type="Proteomes" id="UP000317180"/>
    </source>
</evidence>
<feature type="transmembrane region" description="Helical" evidence="7">
    <location>
        <begin position="361"/>
        <end position="379"/>
    </location>
</feature>
<protein>
    <submittedName>
        <fullName evidence="10">MFS transporter</fullName>
    </submittedName>
</protein>
<dbReference type="Proteomes" id="UP000276178">
    <property type="component" value="Unassembled WGS sequence"/>
</dbReference>
<feature type="transmembrane region" description="Helical" evidence="7">
    <location>
        <begin position="297"/>
        <end position="317"/>
    </location>
</feature>
<keyword evidence="2" id="KW-0813">Transport</keyword>
<dbReference type="EMBL" id="RHHN01000146">
    <property type="protein sequence ID" value="RNB45247.1"/>
    <property type="molecule type" value="Genomic_DNA"/>
</dbReference>
<keyword evidence="12" id="KW-1185">Reference proteome</keyword>
<dbReference type="InterPro" id="IPR001958">
    <property type="entry name" value="Tet-R_TetA/multi-R_MdtG-like"/>
</dbReference>
<dbReference type="AlphaFoldDB" id="A0A3M8A3H4"/>
<dbReference type="InterPro" id="IPR050189">
    <property type="entry name" value="MFS_Efflux_Transporters"/>
</dbReference>
<dbReference type="OrthoDB" id="9816041at2"/>